<feature type="domain" description="Histidine kinase/HSP90-like ATPase" evidence="11">
    <location>
        <begin position="307"/>
        <end position="396"/>
    </location>
</feature>
<dbReference type="PANTHER" id="PTHR24421">
    <property type="entry name" value="NITRATE/NITRITE SENSOR PROTEIN NARX-RELATED"/>
    <property type="match status" value="1"/>
</dbReference>
<feature type="transmembrane region" description="Helical" evidence="10">
    <location>
        <begin position="20"/>
        <end position="41"/>
    </location>
</feature>
<feature type="transmembrane region" description="Helical" evidence="10">
    <location>
        <begin position="141"/>
        <end position="162"/>
    </location>
</feature>
<evidence type="ECO:0000256" key="9">
    <source>
        <dbReference type="SAM" id="MobiDB-lite"/>
    </source>
</evidence>
<keyword evidence="4" id="KW-0808">Transferase</keyword>
<keyword evidence="3" id="KW-0597">Phosphoprotein</keyword>
<keyword evidence="10" id="KW-0472">Membrane</keyword>
<dbReference type="GO" id="GO:0000155">
    <property type="term" value="F:phosphorelay sensor kinase activity"/>
    <property type="evidence" value="ECO:0007669"/>
    <property type="project" value="InterPro"/>
</dbReference>
<keyword evidence="10" id="KW-1133">Transmembrane helix</keyword>
<feature type="compositionally biased region" description="Low complexity" evidence="9">
    <location>
        <begin position="401"/>
        <end position="425"/>
    </location>
</feature>
<dbReference type="RefSeq" id="WP_141962802.1">
    <property type="nucleotide sequence ID" value="NZ_VFOZ01000002.1"/>
</dbReference>
<evidence type="ECO:0000256" key="10">
    <source>
        <dbReference type="SAM" id="Phobius"/>
    </source>
</evidence>
<comment type="catalytic activity">
    <reaction evidence="1">
        <text>ATP + protein L-histidine = ADP + protein N-phospho-L-histidine.</text>
        <dbReference type="EC" id="2.7.13.3"/>
    </reaction>
</comment>
<evidence type="ECO:0000259" key="12">
    <source>
        <dbReference type="Pfam" id="PF07730"/>
    </source>
</evidence>
<dbReference type="CDD" id="cd16917">
    <property type="entry name" value="HATPase_UhpB-NarQ-NarX-like"/>
    <property type="match status" value="1"/>
</dbReference>
<evidence type="ECO:0000256" key="4">
    <source>
        <dbReference type="ARBA" id="ARBA00022679"/>
    </source>
</evidence>
<evidence type="ECO:0000256" key="3">
    <source>
        <dbReference type="ARBA" id="ARBA00022553"/>
    </source>
</evidence>
<evidence type="ECO:0000256" key="1">
    <source>
        <dbReference type="ARBA" id="ARBA00000085"/>
    </source>
</evidence>
<comment type="caution">
    <text evidence="13">The sequence shown here is derived from an EMBL/GenBank/DDBJ whole genome shotgun (WGS) entry which is preliminary data.</text>
</comment>
<feature type="transmembrane region" description="Helical" evidence="10">
    <location>
        <begin position="115"/>
        <end position="135"/>
    </location>
</feature>
<dbReference type="EC" id="2.7.13.3" evidence="2"/>
<feature type="region of interest" description="Disordered" evidence="9">
    <location>
        <begin position="400"/>
        <end position="425"/>
    </location>
</feature>
<evidence type="ECO:0000256" key="2">
    <source>
        <dbReference type="ARBA" id="ARBA00012438"/>
    </source>
</evidence>
<sequence>MPGTALTPPVHRFVTRGPRPLVLLDIGVAALLCVGLLMADSRSGVKHAAAAESALRTAGIVIATLTVAARGLHPCWSFAVATLCAFVVAAVGGAPQVSVCVAISAYTAATAGEYVFWWLRPGAASMLIAAGVGIGRVSSSWLAVLVANVAIVCVGWFAGLAARERRNRIIATAQQEAERERQHAAGIRQAAIDERLVIARELHDIVAHSMSVIAVRAGVARVVMNTDPAQVEETLGIVETTTRQALHEMRLLVEVLRHEHAIDPALAPTPGLADIAALADQIRRTGVDLRLDVRGPARPLPAGVDLSAYRIAQEALTNVVRHAGPTRATLRIEYGTEDLLIEVTDTGPSEPSRRAHPEPHAAAGHGLIGMRERAALYHGNLRAGHHGGGFQVQALLQTDEPGPMTTTRTTTHSPAPPAAASGGRP</sequence>
<dbReference type="GO" id="GO:0005524">
    <property type="term" value="F:ATP binding"/>
    <property type="evidence" value="ECO:0007669"/>
    <property type="project" value="UniProtKB-KW"/>
</dbReference>
<dbReference type="InterPro" id="IPR011712">
    <property type="entry name" value="Sig_transdc_His_kin_sub3_dim/P"/>
</dbReference>
<protein>
    <recommendedName>
        <fullName evidence="2">histidine kinase</fullName>
        <ecNumber evidence="2">2.7.13.3</ecNumber>
    </recommendedName>
</protein>
<dbReference type="Proteomes" id="UP000316096">
    <property type="component" value="Unassembled WGS sequence"/>
</dbReference>
<dbReference type="Gene3D" id="3.30.565.10">
    <property type="entry name" value="Histidine kinase-like ATPase, C-terminal domain"/>
    <property type="match status" value="1"/>
</dbReference>
<dbReference type="EMBL" id="VFOZ01000002">
    <property type="protein sequence ID" value="TQL90828.1"/>
    <property type="molecule type" value="Genomic_DNA"/>
</dbReference>
<keyword evidence="7" id="KW-0067">ATP-binding</keyword>
<reference evidence="13 14" key="1">
    <citation type="submission" date="2019-06" db="EMBL/GenBank/DDBJ databases">
        <title>Sequencing the genomes of 1000 actinobacteria strains.</title>
        <authorList>
            <person name="Klenk H.-P."/>
        </authorList>
    </citation>
    <scope>NUCLEOTIDE SEQUENCE [LARGE SCALE GENOMIC DNA]</scope>
    <source>
        <strain evidence="13 14">DSM 102200</strain>
    </source>
</reference>
<feature type="domain" description="Signal transduction histidine kinase subgroup 3 dimerisation and phosphoacceptor" evidence="12">
    <location>
        <begin position="194"/>
        <end position="259"/>
    </location>
</feature>
<dbReference type="GO" id="GO:0016020">
    <property type="term" value="C:membrane"/>
    <property type="evidence" value="ECO:0007669"/>
    <property type="project" value="InterPro"/>
</dbReference>
<evidence type="ECO:0000313" key="13">
    <source>
        <dbReference type="EMBL" id="TQL90828.1"/>
    </source>
</evidence>
<dbReference type="AlphaFoldDB" id="A0A543C1A0"/>
<dbReference type="PANTHER" id="PTHR24421:SF10">
    <property type="entry name" value="NITRATE_NITRITE SENSOR PROTEIN NARQ"/>
    <property type="match status" value="1"/>
</dbReference>
<evidence type="ECO:0000259" key="11">
    <source>
        <dbReference type="Pfam" id="PF02518"/>
    </source>
</evidence>
<dbReference type="InterPro" id="IPR003594">
    <property type="entry name" value="HATPase_dom"/>
</dbReference>
<dbReference type="OrthoDB" id="227596at2"/>
<dbReference type="Pfam" id="PF02518">
    <property type="entry name" value="HATPase_c"/>
    <property type="match status" value="1"/>
</dbReference>
<dbReference type="Pfam" id="PF07730">
    <property type="entry name" value="HisKA_3"/>
    <property type="match status" value="1"/>
</dbReference>
<keyword evidence="14" id="KW-1185">Reference proteome</keyword>
<evidence type="ECO:0000256" key="5">
    <source>
        <dbReference type="ARBA" id="ARBA00022741"/>
    </source>
</evidence>
<evidence type="ECO:0000313" key="14">
    <source>
        <dbReference type="Proteomes" id="UP000316096"/>
    </source>
</evidence>
<dbReference type="GO" id="GO:0046983">
    <property type="term" value="F:protein dimerization activity"/>
    <property type="evidence" value="ECO:0007669"/>
    <property type="project" value="InterPro"/>
</dbReference>
<dbReference type="Gene3D" id="1.20.5.1930">
    <property type="match status" value="1"/>
</dbReference>
<dbReference type="SUPFAM" id="SSF55874">
    <property type="entry name" value="ATPase domain of HSP90 chaperone/DNA topoisomerase II/histidine kinase"/>
    <property type="match status" value="1"/>
</dbReference>
<keyword evidence="6 13" id="KW-0418">Kinase</keyword>
<dbReference type="InterPro" id="IPR050482">
    <property type="entry name" value="Sensor_HK_TwoCompSys"/>
</dbReference>
<keyword evidence="10" id="KW-0812">Transmembrane</keyword>
<feature type="transmembrane region" description="Helical" evidence="10">
    <location>
        <begin position="53"/>
        <end position="72"/>
    </location>
</feature>
<name>A0A543C1A0_9ACTN</name>
<gene>
    <name evidence="13" type="ORF">FB559_8142</name>
</gene>
<organism evidence="13 14">
    <name type="scientific">Actinoallomurus bryophytorum</name>
    <dbReference type="NCBI Taxonomy" id="1490222"/>
    <lineage>
        <taxon>Bacteria</taxon>
        <taxon>Bacillati</taxon>
        <taxon>Actinomycetota</taxon>
        <taxon>Actinomycetes</taxon>
        <taxon>Streptosporangiales</taxon>
        <taxon>Thermomonosporaceae</taxon>
        <taxon>Actinoallomurus</taxon>
    </lineage>
</organism>
<accession>A0A543C1A0</accession>
<proteinExistence type="predicted"/>
<evidence type="ECO:0000256" key="7">
    <source>
        <dbReference type="ARBA" id="ARBA00022840"/>
    </source>
</evidence>
<feature type="transmembrane region" description="Helical" evidence="10">
    <location>
        <begin position="78"/>
        <end position="103"/>
    </location>
</feature>
<keyword evidence="5" id="KW-0547">Nucleotide-binding</keyword>
<evidence type="ECO:0000256" key="8">
    <source>
        <dbReference type="ARBA" id="ARBA00023012"/>
    </source>
</evidence>
<evidence type="ECO:0000256" key="6">
    <source>
        <dbReference type="ARBA" id="ARBA00022777"/>
    </source>
</evidence>
<dbReference type="InterPro" id="IPR036890">
    <property type="entry name" value="HATPase_C_sf"/>
</dbReference>
<keyword evidence="8" id="KW-0902">Two-component regulatory system</keyword>